<evidence type="ECO:0000256" key="1">
    <source>
        <dbReference type="ARBA" id="ARBA00007689"/>
    </source>
</evidence>
<dbReference type="RefSeq" id="WP_150415142.1">
    <property type="nucleotide sequence ID" value="NZ_VYQF01000003.1"/>
</dbReference>
<evidence type="ECO:0000313" key="4">
    <source>
        <dbReference type="Proteomes" id="UP000326903"/>
    </source>
</evidence>
<name>A0A5J5IEN7_9BACT</name>
<sequence>MDEYVLIMRHEDGSKIASPEQMQIWMKQTMDWIGGISAQNKFVNGTGLPFNDARVVRKTSSGKVVTNGPFGDIKETIGGFITVRADSVQEAVEFAKGCPVLQGEGNTVEVRKIAKRDSVH</sequence>
<comment type="similarity">
    <text evidence="1">Belongs to the YciI family.</text>
</comment>
<keyword evidence="4" id="KW-1185">Reference proteome</keyword>
<feature type="domain" description="YCII-related" evidence="2">
    <location>
        <begin position="4"/>
        <end position="111"/>
    </location>
</feature>
<reference evidence="3 4" key="1">
    <citation type="submission" date="2019-09" db="EMBL/GenBank/DDBJ databases">
        <title>Draft genome sequence of Ginsengibacter sp. BR5-29.</title>
        <authorList>
            <person name="Im W.-T."/>
        </authorList>
    </citation>
    <scope>NUCLEOTIDE SEQUENCE [LARGE SCALE GENOMIC DNA]</scope>
    <source>
        <strain evidence="3 4">BR5-29</strain>
    </source>
</reference>
<protein>
    <submittedName>
        <fullName evidence="3">Transcription initiation protein</fullName>
    </submittedName>
</protein>
<accession>A0A5J5IEN7</accession>
<comment type="caution">
    <text evidence="3">The sequence shown here is derived from an EMBL/GenBank/DDBJ whole genome shotgun (WGS) entry which is preliminary data.</text>
</comment>
<proteinExistence type="inferred from homology"/>
<dbReference type="InterPro" id="IPR005545">
    <property type="entry name" value="YCII"/>
</dbReference>
<organism evidence="3 4">
    <name type="scientific">Ginsengibacter hankyongi</name>
    <dbReference type="NCBI Taxonomy" id="2607284"/>
    <lineage>
        <taxon>Bacteria</taxon>
        <taxon>Pseudomonadati</taxon>
        <taxon>Bacteroidota</taxon>
        <taxon>Chitinophagia</taxon>
        <taxon>Chitinophagales</taxon>
        <taxon>Chitinophagaceae</taxon>
        <taxon>Ginsengibacter</taxon>
    </lineage>
</organism>
<dbReference type="AlphaFoldDB" id="A0A5J5IEN7"/>
<dbReference type="Gene3D" id="3.30.70.1060">
    <property type="entry name" value="Dimeric alpha+beta barrel"/>
    <property type="match status" value="1"/>
</dbReference>
<gene>
    <name evidence="3" type="ORF">FW778_12965</name>
</gene>
<dbReference type="PANTHER" id="PTHR35174">
    <property type="entry name" value="BLL7171 PROTEIN-RELATED"/>
    <property type="match status" value="1"/>
</dbReference>
<dbReference type="PANTHER" id="PTHR35174:SF1">
    <property type="entry name" value="BLL0086 PROTEIN"/>
    <property type="match status" value="1"/>
</dbReference>
<evidence type="ECO:0000259" key="2">
    <source>
        <dbReference type="Pfam" id="PF03795"/>
    </source>
</evidence>
<dbReference type="InterPro" id="IPR011008">
    <property type="entry name" value="Dimeric_a/b-barrel"/>
</dbReference>
<dbReference type="SUPFAM" id="SSF54909">
    <property type="entry name" value="Dimeric alpha+beta barrel"/>
    <property type="match status" value="1"/>
</dbReference>
<dbReference type="EMBL" id="VYQF01000003">
    <property type="protein sequence ID" value="KAA9038468.1"/>
    <property type="molecule type" value="Genomic_DNA"/>
</dbReference>
<dbReference type="Proteomes" id="UP000326903">
    <property type="component" value="Unassembled WGS sequence"/>
</dbReference>
<dbReference type="Pfam" id="PF03795">
    <property type="entry name" value="YCII"/>
    <property type="match status" value="1"/>
</dbReference>
<evidence type="ECO:0000313" key="3">
    <source>
        <dbReference type="EMBL" id="KAA9038468.1"/>
    </source>
</evidence>